<dbReference type="Proteomes" id="UP001151081">
    <property type="component" value="Unassembled WGS sequence"/>
</dbReference>
<comment type="caution">
    <text evidence="1">The sequence shown here is derived from an EMBL/GenBank/DDBJ whole genome shotgun (WGS) entry which is preliminary data.</text>
</comment>
<dbReference type="EMBL" id="JAGTJJ010000049">
    <property type="protein sequence ID" value="MDC3987230.1"/>
    <property type="molecule type" value="Genomic_DNA"/>
</dbReference>
<sequence>MRIDEATRAARFFVLAAALAALPAFGCGGTRMIGSGPHAYGEAAPEGIRYHLPKTLIEVSVRTTLTSRRSVSYEKNDAGLYEFKVKSLPFDVEQSAATVTVLHVPDTREFYALHLEPGRTSDDSLAVETYGNGLLKSINMESAGREGQVVADTLEAAATIAGFLVGLADRGTEAARTFVCGKLRADPSAAKFPCEDLEGLPMQTLYFLAANAEGRKLFLRGHELDAITSERRKTKKEVEDKIGAADAKELAALESKRALLDASLRAALEERKEVTSAFEARLQAFAEEQRFAPESITRDVVRVFDVAEIPEEATLPEGTKSADVPAKLAKHPAMLELWNATRIAIALTPDRGAPPKKPTSAAPVEEEVAEGRVFYRPSRAATLRLLSQGKIADPDEGRIGESYEGIRIVDARIIDVMDPRESPATVSFDPAAFAKRRLALGFDTKGRLVRLEQSSASTFPSATGAVADGLASASSALGVASMVDTAAKEPDLATVDTLAQIERLRRQRQTLDAQIQALETVKDIERQKRVPSVERPAPSR</sequence>
<organism evidence="1 2">
    <name type="scientific">Polyangium jinanense</name>
    <dbReference type="NCBI Taxonomy" id="2829994"/>
    <lineage>
        <taxon>Bacteria</taxon>
        <taxon>Pseudomonadati</taxon>
        <taxon>Myxococcota</taxon>
        <taxon>Polyangia</taxon>
        <taxon>Polyangiales</taxon>
        <taxon>Polyangiaceae</taxon>
        <taxon>Polyangium</taxon>
    </lineage>
</organism>
<reference evidence="1 2" key="1">
    <citation type="submission" date="2021-04" db="EMBL/GenBank/DDBJ databases">
        <title>Genome analysis of Polyangium sp.</title>
        <authorList>
            <person name="Li Y."/>
            <person name="Wang J."/>
        </authorList>
    </citation>
    <scope>NUCLEOTIDE SEQUENCE [LARGE SCALE GENOMIC DNA]</scope>
    <source>
        <strain evidence="1 2">SDU14</strain>
    </source>
</reference>
<proteinExistence type="predicted"/>
<gene>
    <name evidence="1" type="ORF">KEG57_42575</name>
</gene>
<dbReference type="AlphaFoldDB" id="A0A9X4AYD5"/>
<keyword evidence="2" id="KW-1185">Reference proteome</keyword>
<accession>A0A9X4AYD5</accession>
<protein>
    <submittedName>
        <fullName evidence="1">Uncharacterized protein</fullName>
    </submittedName>
</protein>
<evidence type="ECO:0000313" key="1">
    <source>
        <dbReference type="EMBL" id="MDC3987230.1"/>
    </source>
</evidence>
<dbReference type="RefSeq" id="WP_272421943.1">
    <property type="nucleotide sequence ID" value="NZ_JAGTJJ010000049.1"/>
</dbReference>
<evidence type="ECO:0000313" key="2">
    <source>
        <dbReference type="Proteomes" id="UP001151081"/>
    </source>
</evidence>
<name>A0A9X4AYD5_9BACT</name>